<proteinExistence type="predicted"/>
<dbReference type="Gramene" id="rna35551">
    <property type="protein sequence ID" value="RHN51165.1"/>
    <property type="gene ID" value="gene35551"/>
</dbReference>
<dbReference type="Proteomes" id="UP000265566">
    <property type="component" value="Chromosome 6"/>
</dbReference>
<dbReference type="EMBL" id="PSQE01000006">
    <property type="protein sequence ID" value="RHN51165.1"/>
    <property type="molecule type" value="Genomic_DNA"/>
</dbReference>
<feature type="domain" description="PB1-like" evidence="1">
    <location>
        <begin position="24"/>
        <end position="116"/>
    </location>
</feature>
<evidence type="ECO:0000259" key="1">
    <source>
        <dbReference type="Pfam" id="PF26130"/>
    </source>
</evidence>
<sequence>MHILHCLCYLNTTHHCLLYAEDGRFVLVLHHGGGFVEFNHADYNGIETVLECEEDYWAYFSVLSTVKRLGYTMINAIWYYEPYLVDELVRLRDDLGCRRMKAIVEMHGRVHLYVEHSVCASEHAPNLNPLIQYPLGHVDPHGAADVEEGGAHVEEVEEVEVDKVGPDMESSFVGPDMGSGFADVDTDVNEVGPL</sequence>
<organism evidence="2">
    <name type="scientific">Medicago truncatula</name>
    <name type="common">Barrel medic</name>
    <name type="synonym">Medicago tribuloides</name>
    <dbReference type="NCBI Taxonomy" id="3880"/>
    <lineage>
        <taxon>Eukaryota</taxon>
        <taxon>Viridiplantae</taxon>
        <taxon>Streptophyta</taxon>
        <taxon>Embryophyta</taxon>
        <taxon>Tracheophyta</taxon>
        <taxon>Spermatophyta</taxon>
        <taxon>Magnoliopsida</taxon>
        <taxon>eudicotyledons</taxon>
        <taxon>Gunneridae</taxon>
        <taxon>Pentapetalae</taxon>
        <taxon>rosids</taxon>
        <taxon>fabids</taxon>
        <taxon>Fabales</taxon>
        <taxon>Fabaceae</taxon>
        <taxon>Papilionoideae</taxon>
        <taxon>50 kb inversion clade</taxon>
        <taxon>NPAAA clade</taxon>
        <taxon>Hologalegina</taxon>
        <taxon>IRL clade</taxon>
        <taxon>Trifolieae</taxon>
        <taxon>Medicago</taxon>
    </lineage>
</organism>
<comment type="caution">
    <text evidence="2">The sequence shown here is derived from an EMBL/GenBank/DDBJ whole genome shotgun (WGS) entry which is preliminary data.</text>
</comment>
<reference evidence="2" key="1">
    <citation type="journal article" date="2018" name="Nat. Plants">
        <title>Whole-genome landscape of Medicago truncatula symbiotic genes.</title>
        <authorList>
            <person name="Pecrix Y."/>
            <person name="Gamas P."/>
            <person name="Carrere S."/>
        </authorList>
    </citation>
    <scope>NUCLEOTIDE SEQUENCE</scope>
    <source>
        <tissue evidence="2">Leaves</tissue>
    </source>
</reference>
<accession>A0A396HIU9</accession>
<name>A0A396HIU9_MEDTR</name>
<evidence type="ECO:0000313" key="2">
    <source>
        <dbReference type="EMBL" id="RHN51165.1"/>
    </source>
</evidence>
<dbReference type="AlphaFoldDB" id="A0A396HIU9"/>
<dbReference type="InterPro" id="IPR058594">
    <property type="entry name" value="PB1-like_dom_pln"/>
</dbReference>
<gene>
    <name evidence="2" type="ORF">MtrunA17_Chr6g0465431</name>
</gene>
<protein>
    <recommendedName>
        <fullName evidence="1">PB1-like domain-containing protein</fullName>
    </recommendedName>
</protein>
<dbReference type="Pfam" id="PF26130">
    <property type="entry name" value="PB1-like"/>
    <property type="match status" value="1"/>
</dbReference>